<dbReference type="CDD" id="cd06261">
    <property type="entry name" value="TM_PBP2"/>
    <property type="match status" value="1"/>
</dbReference>
<dbReference type="PROSITE" id="PS50928">
    <property type="entry name" value="ABC_TM1"/>
    <property type="match status" value="1"/>
</dbReference>
<comment type="similarity">
    <text evidence="7">Belongs to the binding-protein-dependent transport system permease family.</text>
</comment>
<feature type="domain" description="ABC transmembrane type-1" evidence="8">
    <location>
        <begin position="72"/>
        <end position="289"/>
    </location>
</feature>
<evidence type="ECO:0000313" key="9">
    <source>
        <dbReference type="EMBL" id="GGJ43131.1"/>
    </source>
</evidence>
<dbReference type="RefSeq" id="WP_229684840.1">
    <property type="nucleotide sequence ID" value="NZ_BMOD01000013.1"/>
</dbReference>
<evidence type="ECO:0000256" key="3">
    <source>
        <dbReference type="ARBA" id="ARBA00022475"/>
    </source>
</evidence>
<dbReference type="EMBL" id="BMOD01000013">
    <property type="protein sequence ID" value="GGJ43131.1"/>
    <property type="molecule type" value="Genomic_DNA"/>
</dbReference>
<protein>
    <submittedName>
        <fullName evidence="9">Glycerol-3-phosphate transporter permease</fullName>
    </submittedName>
</protein>
<dbReference type="InterPro" id="IPR000515">
    <property type="entry name" value="MetI-like"/>
</dbReference>
<name>A0ABQ2D2D8_9DEIO</name>
<evidence type="ECO:0000256" key="7">
    <source>
        <dbReference type="RuleBase" id="RU363032"/>
    </source>
</evidence>
<accession>A0ABQ2D2D8</accession>
<evidence type="ECO:0000256" key="2">
    <source>
        <dbReference type="ARBA" id="ARBA00022448"/>
    </source>
</evidence>
<feature type="transmembrane region" description="Helical" evidence="7">
    <location>
        <begin position="203"/>
        <end position="229"/>
    </location>
</feature>
<evidence type="ECO:0000256" key="6">
    <source>
        <dbReference type="ARBA" id="ARBA00023136"/>
    </source>
</evidence>
<dbReference type="Gene3D" id="1.10.3720.10">
    <property type="entry name" value="MetI-like"/>
    <property type="match status" value="1"/>
</dbReference>
<dbReference type="PANTHER" id="PTHR30193">
    <property type="entry name" value="ABC TRANSPORTER PERMEASE PROTEIN"/>
    <property type="match status" value="1"/>
</dbReference>
<feature type="transmembrane region" description="Helical" evidence="7">
    <location>
        <begin position="71"/>
        <end position="97"/>
    </location>
</feature>
<proteinExistence type="inferred from homology"/>
<evidence type="ECO:0000256" key="4">
    <source>
        <dbReference type="ARBA" id="ARBA00022692"/>
    </source>
</evidence>
<gene>
    <name evidence="9" type="ORF">GCM10008938_31730</name>
</gene>
<dbReference type="InterPro" id="IPR035906">
    <property type="entry name" value="MetI-like_sf"/>
</dbReference>
<feature type="transmembrane region" description="Helical" evidence="7">
    <location>
        <begin position="266"/>
        <end position="288"/>
    </location>
</feature>
<dbReference type="Proteomes" id="UP000632222">
    <property type="component" value="Unassembled WGS sequence"/>
</dbReference>
<dbReference type="InterPro" id="IPR051393">
    <property type="entry name" value="ABC_transporter_permease"/>
</dbReference>
<keyword evidence="10" id="KW-1185">Reference proteome</keyword>
<feature type="transmembrane region" description="Helical" evidence="7">
    <location>
        <begin position="109"/>
        <end position="129"/>
    </location>
</feature>
<organism evidence="9 10">
    <name type="scientific">Deinococcus roseus</name>
    <dbReference type="NCBI Taxonomy" id="392414"/>
    <lineage>
        <taxon>Bacteria</taxon>
        <taxon>Thermotogati</taxon>
        <taxon>Deinococcota</taxon>
        <taxon>Deinococci</taxon>
        <taxon>Deinococcales</taxon>
        <taxon>Deinococcaceae</taxon>
        <taxon>Deinococcus</taxon>
    </lineage>
</organism>
<feature type="transmembrane region" description="Helical" evidence="7">
    <location>
        <begin position="12"/>
        <end position="31"/>
    </location>
</feature>
<keyword evidence="6 7" id="KW-0472">Membrane</keyword>
<evidence type="ECO:0000259" key="8">
    <source>
        <dbReference type="PROSITE" id="PS50928"/>
    </source>
</evidence>
<comment type="subcellular location">
    <subcellularLocation>
        <location evidence="1 7">Cell membrane</location>
        <topology evidence="1 7">Multi-pass membrane protein</topology>
    </subcellularLocation>
</comment>
<evidence type="ECO:0000313" key="10">
    <source>
        <dbReference type="Proteomes" id="UP000632222"/>
    </source>
</evidence>
<keyword evidence="5 7" id="KW-1133">Transmembrane helix</keyword>
<comment type="caution">
    <text evidence="9">The sequence shown here is derived from an EMBL/GenBank/DDBJ whole genome shotgun (WGS) entry which is preliminary data.</text>
</comment>
<sequence length="301" mass="33797">MHADNSVFRGRLAPYLLVFPSLILLLVFLYYPAIRTLMLSLYQSNVVLGTQKYVGMQNFLRTLSEPSYLQAFWQTALFAGLVVFIGIFLSLLLSLMASNIPSGGRFYRLMLIFPYALSPAIAGTLWLFLFNPEIGTVNSVLYSLFGIKPRWLDDPNLAFFLVVAAAVWKNLGYNIAFYLAAIQNLPREVVEAARIDGVNSFQMFWKITVPMLSPITFFLVFANLIYALFDSFGLVDILTRGGPIHGDTGVTTFLIYKLYREGFENFQTGMAATQAILMLVIVGVLTTIQFRVGRKQVHYGG</sequence>
<keyword evidence="4 7" id="KW-0812">Transmembrane</keyword>
<keyword evidence="2 7" id="KW-0813">Transport</keyword>
<reference evidence="10" key="1">
    <citation type="journal article" date="2019" name="Int. J. Syst. Evol. Microbiol.">
        <title>The Global Catalogue of Microorganisms (GCM) 10K type strain sequencing project: providing services to taxonomists for standard genome sequencing and annotation.</title>
        <authorList>
            <consortium name="The Broad Institute Genomics Platform"/>
            <consortium name="The Broad Institute Genome Sequencing Center for Infectious Disease"/>
            <person name="Wu L."/>
            <person name="Ma J."/>
        </authorList>
    </citation>
    <scope>NUCLEOTIDE SEQUENCE [LARGE SCALE GENOMIC DNA]</scope>
    <source>
        <strain evidence="10">JCM 14370</strain>
    </source>
</reference>
<evidence type="ECO:0000256" key="1">
    <source>
        <dbReference type="ARBA" id="ARBA00004651"/>
    </source>
</evidence>
<keyword evidence="3" id="KW-1003">Cell membrane</keyword>
<dbReference type="SUPFAM" id="SSF161098">
    <property type="entry name" value="MetI-like"/>
    <property type="match status" value="1"/>
</dbReference>
<feature type="transmembrane region" description="Helical" evidence="7">
    <location>
        <begin position="157"/>
        <end position="182"/>
    </location>
</feature>
<dbReference type="Pfam" id="PF00528">
    <property type="entry name" value="BPD_transp_1"/>
    <property type="match status" value="1"/>
</dbReference>
<dbReference type="PANTHER" id="PTHR30193:SF37">
    <property type="entry name" value="INNER MEMBRANE ABC TRANSPORTER PERMEASE PROTEIN YCJO"/>
    <property type="match status" value="1"/>
</dbReference>
<evidence type="ECO:0000256" key="5">
    <source>
        <dbReference type="ARBA" id="ARBA00022989"/>
    </source>
</evidence>